<proteinExistence type="predicted"/>
<comment type="caution">
    <text evidence="2">The sequence shown here is derived from an EMBL/GenBank/DDBJ whole genome shotgun (WGS) entry which is preliminary data.</text>
</comment>
<dbReference type="EMBL" id="BKCJ010004098">
    <property type="protein sequence ID" value="GEU59010.1"/>
    <property type="molecule type" value="Genomic_DNA"/>
</dbReference>
<feature type="domain" description="Retrovirus-related Pol polyprotein from transposon TNT 1-94-like beta-barrel" evidence="1">
    <location>
        <begin position="353"/>
        <end position="397"/>
    </location>
</feature>
<protein>
    <submittedName>
        <fullName evidence="2">Ribonuclease H-like domain-containing protein</fullName>
    </submittedName>
</protein>
<sequence length="400" mass="44258">MESLSPQVVSPAKLPILNPNEFDLWKMRIEQYFFMTDYSLWEVILNGDSPILKRVIDDVVQPVAPTTAEQSLKIYEVEVKSSSTASPTTQNISFVSSQNTNSTNESVNVVASVSVASIKVYVSTLLNVDTLSDAVIYSFFASQSNSPLLDNDDLKKIDANDLEEIDLKWQMAMLTMRARRRGHFARECRSTKDTRRNVPVETQRRNVPVETSTSNALVSQYDGMGSYDWSFQIKEKPTNYALMAFTSSSSSSSDNENLSHLLASQTNDKTGLGYDNQVFNSSVFDCNEMFSSKSDVSFLASPVYDRTINHRPSPPASTFPQKVTIVKAPQVNAVKGVKGNWGNPQHALKDKGVIDSGCSRHMTGNMSYLTDFKEINGGYVAFGGNPKGGKITRKGKIRTG</sequence>
<gene>
    <name evidence="2" type="ORF">Tci_030988</name>
</gene>
<dbReference type="InterPro" id="IPR054722">
    <property type="entry name" value="PolX-like_BBD"/>
</dbReference>
<evidence type="ECO:0000259" key="1">
    <source>
        <dbReference type="Pfam" id="PF22936"/>
    </source>
</evidence>
<evidence type="ECO:0000313" key="2">
    <source>
        <dbReference type="EMBL" id="GEU59010.1"/>
    </source>
</evidence>
<reference evidence="2" key="1">
    <citation type="journal article" date="2019" name="Sci. Rep.">
        <title>Draft genome of Tanacetum cinerariifolium, the natural source of mosquito coil.</title>
        <authorList>
            <person name="Yamashiro T."/>
            <person name="Shiraishi A."/>
            <person name="Satake H."/>
            <person name="Nakayama K."/>
        </authorList>
    </citation>
    <scope>NUCLEOTIDE SEQUENCE</scope>
</reference>
<accession>A0A6L2LCU5</accession>
<organism evidence="2">
    <name type="scientific">Tanacetum cinerariifolium</name>
    <name type="common">Dalmatian daisy</name>
    <name type="synonym">Chrysanthemum cinerariifolium</name>
    <dbReference type="NCBI Taxonomy" id="118510"/>
    <lineage>
        <taxon>Eukaryota</taxon>
        <taxon>Viridiplantae</taxon>
        <taxon>Streptophyta</taxon>
        <taxon>Embryophyta</taxon>
        <taxon>Tracheophyta</taxon>
        <taxon>Spermatophyta</taxon>
        <taxon>Magnoliopsida</taxon>
        <taxon>eudicotyledons</taxon>
        <taxon>Gunneridae</taxon>
        <taxon>Pentapetalae</taxon>
        <taxon>asterids</taxon>
        <taxon>campanulids</taxon>
        <taxon>Asterales</taxon>
        <taxon>Asteraceae</taxon>
        <taxon>Asteroideae</taxon>
        <taxon>Anthemideae</taxon>
        <taxon>Anthemidinae</taxon>
        <taxon>Tanacetum</taxon>
    </lineage>
</organism>
<dbReference type="Pfam" id="PF22936">
    <property type="entry name" value="Pol_BBD"/>
    <property type="match status" value="1"/>
</dbReference>
<name>A0A6L2LCU5_TANCI</name>
<dbReference type="AlphaFoldDB" id="A0A6L2LCU5"/>